<dbReference type="PROSITE" id="PS51770">
    <property type="entry name" value="HOTDOG_ACOT"/>
    <property type="match status" value="2"/>
</dbReference>
<sequence>MAAPMDANVRGRVGAGRMLEWIDKSAYACAAAWSGHYCVTAHVGNVRFTRPVEVGHIVEVQSRIVHTGRTSMHIVATVSSGDPRQGELRVNTQCLLVFVAVDDDRKPTPVPTFTPQDEWERDQQERAVTLTDVRTRIEADMVKQSYTDGTESCRETLRFLAAPTTVNWGGNVHGGVVMEWIDEAATLVAERWNQGSAVAVYAGGVRFHQPLHVGDFVEVQAWLIHTGTSSMHVSVRVRSGNPRTGELNLTTECTMVLVGLDNDGHKRAVPPWKPTLSEDVALDTHAQTMVEIRARLLRAIPLEVPPLVD</sequence>
<dbReference type="EMBL" id="QWLM01000007">
    <property type="protein sequence ID" value="RHW45817.1"/>
    <property type="molecule type" value="Genomic_DNA"/>
</dbReference>
<evidence type="ECO:0000256" key="1">
    <source>
        <dbReference type="ARBA" id="ARBA00010458"/>
    </source>
</evidence>
<dbReference type="InterPro" id="IPR033120">
    <property type="entry name" value="HOTDOG_ACOT"/>
</dbReference>
<organism evidence="6 7">
    <name type="scientific">Dermacoccus abyssi</name>
    <dbReference type="NCBI Taxonomy" id="322596"/>
    <lineage>
        <taxon>Bacteria</taxon>
        <taxon>Bacillati</taxon>
        <taxon>Actinomycetota</taxon>
        <taxon>Actinomycetes</taxon>
        <taxon>Micrococcales</taxon>
        <taxon>Dermacoccaceae</taxon>
        <taxon>Dermacoccus</taxon>
    </lineage>
</organism>
<dbReference type="RefSeq" id="WP_118913289.1">
    <property type="nucleotide sequence ID" value="NZ_CBCRVH010000005.1"/>
</dbReference>
<feature type="domain" description="HotDog ACOT-type" evidence="5">
    <location>
        <begin position="151"/>
        <end position="263"/>
    </location>
</feature>
<dbReference type="GO" id="GO:0006637">
    <property type="term" value="P:acyl-CoA metabolic process"/>
    <property type="evidence" value="ECO:0007669"/>
    <property type="project" value="TreeGrafter"/>
</dbReference>
<dbReference type="InterPro" id="IPR040170">
    <property type="entry name" value="Cytosol_ACT"/>
</dbReference>
<dbReference type="GO" id="GO:0005829">
    <property type="term" value="C:cytosol"/>
    <property type="evidence" value="ECO:0007669"/>
    <property type="project" value="TreeGrafter"/>
</dbReference>
<feature type="active site" evidence="3">
    <location>
        <position position="182"/>
    </location>
</feature>
<comment type="similarity">
    <text evidence="1">Belongs to the acyl coenzyme A hydrolase family.</text>
</comment>
<evidence type="ECO:0000256" key="4">
    <source>
        <dbReference type="PROSITE-ProRule" id="PRU01106"/>
    </source>
</evidence>
<reference evidence="6 7" key="1">
    <citation type="submission" date="2018-08" db="EMBL/GenBank/DDBJ databases">
        <title>Whole genome sequence analysis of Dermacoccus abyssi bacteria isolated from Deep Mariana trench Micromonospora spp reveals genes involved in the environmental adaptation and production of secondary metabolites.</title>
        <authorList>
            <person name="Abdel-Mageed W.M."/>
            <person name="Lehri B."/>
            <person name="Nouioui I."/>
            <person name="Goodfellow I."/>
            <person name="Jaspars M."/>
            <person name="Karlyshev A."/>
        </authorList>
    </citation>
    <scope>NUCLEOTIDE SEQUENCE [LARGE SCALE GENOMIC DNA]</scope>
    <source>
        <strain evidence="6 7">MT1.1</strain>
    </source>
</reference>
<feature type="active site" evidence="3">
    <location>
        <position position="8"/>
    </location>
</feature>
<feature type="domain" description="HotDog ACOT-type" evidence="5">
    <location>
        <begin position="1"/>
        <end position="104"/>
    </location>
</feature>
<dbReference type="PANTHER" id="PTHR11049:SF16">
    <property type="entry name" value="PROTEIN VDLD"/>
    <property type="match status" value="1"/>
</dbReference>
<dbReference type="CDD" id="cd03442">
    <property type="entry name" value="BFIT_BACH"/>
    <property type="match status" value="2"/>
</dbReference>
<dbReference type="InterPro" id="IPR029069">
    <property type="entry name" value="HotDog_dom_sf"/>
</dbReference>
<accession>A0A417Z5N7</accession>
<dbReference type="SUPFAM" id="SSF54637">
    <property type="entry name" value="Thioesterase/thiol ester dehydrase-isomerase"/>
    <property type="match status" value="2"/>
</dbReference>
<dbReference type="Proteomes" id="UP000285376">
    <property type="component" value="Unassembled WGS sequence"/>
</dbReference>
<protein>
    <submittedName>
        <fullName evidence="6">Acyl-CoA thioesterase</fullName>
    </submittedName>
</protein>
<proteinExistence type="inferred from homology"/>
<dbReference type="Pfam" id="PF03061">
    <property type="entry name" value="4HBT"/>
    <property type="match status" value="2"/>
</dbReference>
<dbReference type="AlphaFoldDB" id="A0A417Z5N7"/>
<comment type="caution">
    <text evidence="6">The sequence shown here is derived from an EMBL/GenBank/DDBJ whole genome shotgun (WGS) entry which is preliminary data.</text>
</comment>
<dbReference type="PANTHER" id="PTHR11049">
    <property type="entry name" value="ACYL COENZYME A THIOESTER HYDROLASE"/>
    <property type="match status" value="1"/>
</dbReference>
<dbReference type="GO" id="GO:0052816">
    <property type="term" value="F:long-chain fatty acyl-CoA hydrolase activity"/>
    <property type="evidence" value="ECO:0007669"/>
    <property type="project" value="TreeGrafter"/>
</dbReference>
<evidence type="ECO:0000313" key="6">
    <source>
        <dbReference type="EMBL" id="RHW45817.1"/>
    </source>
</evidence>
<evidence type="ECO:0000313" key="7">
    <source>
        <dbReference type="Proteomes" id="UP000285376"/>
    </source>
</evidence>
<dbReference type="InterPro" id="IPR006683">
    <property type="entry name" value="Thioestr_dom"/>
</dbReference>
<name>A0A417Z5N7_9MICO</name>
<evidence type="ECO:0000259" key="5">
    <source>
        <dbReference type="PROSITE" id="PS51770"/>
    </source>
</evidence>
<keyword evidence="2 4" id="KW-0378">Hydrolase</keyword>
<dbReference type="Gene3D" id="3.10.129.10">
    <property type="entry name" value="Hotdog Thioesterase"/>
    <property type="match status" value="2"/>
</dbReference>
<evidence type="ECO:0000256" key="3">
    <source>
        <dbReference type="PIRSR" id="PIRSR640170-1"/>
    </source>
</evidence>
<gene>
    <name evidence="6" type="ORF">D1832_07365</name>
</gene>
<evidence type="ECO:0000256" key="2">
    <source>
        <dbReference type="ARBA" id="ARBA00022801"/>
    </source>
</evidence>